<dbReference type="EMBL" id="LGUB01000098">
    <property type="protein sequence ID" value="KRH94302.1"/>
    <property type="molecule type" value="Genomic_DNA"/>
</dbReference>
<sequence length="104" mass="12073">LFLCFTFQKVCEWDFKLSNLGKNSLVTLQSPKKDFNSDMLDGVVCSRIEVVLDGSIFTILCEIMKPRILISVLKNLYFFRFNESPDDLYLPTLHPNASFVMLHY</sequence>
<accession>A0A0R0M3Y7</accession>
<evidence type="ECO:0000313" key="2">
    <source>
        <dbReference type="Proteomes" id="UP000051530"/>
    </source>
</evidence>
<dbReference type="AlphaFoldDB" id="A0A0R0M3Y7"/>
<organism evidence="1 2">
    <name type="scientific">Pseudoloma neurophilia</name>
    <dbReference type="NCBI Taxonomy" id="146866"/>
    <lineage>
        <taxon>Eukaryota</taxon>
        <taxon>Fungi</taxon>
        <taxon>Fungi incertae sedis</taxon>
        <taxon>Microsporidia</taxon>
        <taxon>Pseudoloma</taxon>
    </lineage>
</organism>
<name>A0A0R0M3Y7_9MICR</name>
<comment type="caution">
    <text evidence="1">The sequence shown here is derived from an EMBL/GenBank/DDBJ whole genome shotgun (WGS) entry which is preliminary data.</text>
</comment>
<proteinExistence type="predicted"/>
<gene>
    <name evidence="1" type="ORF">M153_3040001147</name>
</gene>
<dbReference type="Proteomes" id="UP000051530">
    <property type="component" value="Unassembled WGS sequence"/>
</dbReference>
<keyword evidence="2" id="KW-1185">Reference proteome</keyword>
<evidence type="ECO:0000313" key="1">
    <source>
        <dbReference type="EMBL" id="KRH94302.1"/>
    </source>
</evidence>
<feature type="non-terminal residue" evidence="1">
    <location>
        <position position="1"/>
    </location>
</feature>
<dbReference type="VEuPathDB" id="MicrosporidiaDB:M153_3040001147"/>
<protein>
    <submittedName>
        <fullName evidence="1">Putative LTR retrotransposon</fullName>
    </submittedName>
</protein>
<reference evidence="1 2" key="1">
    <citation type="submission" date="2015-07" db="EMBL/GenBank/DDBJ databases">
        <title>The genome of Pseudoloma neurophilia, a relevant intracellular parasite of the zebrafish.</title>
        <authorList>
            <person name="Ndikumana S."/>
            <person name="Pelin A."/>
            <person name="Sanders J."/>
            <person name="Corradi N."/>
        </authorList>
    </citation>
    <scope>NUCLEOTIDE SEQUENCE [LARGE SCALE GENOMIC DNA]</scope>
    <source>
        <strain evidence="1 2">MK1</strain>
    </source>
</reference>